<evidence type="ECO:0000256" key="2">
    <source>
        <dbReference type="ARBA" id="ARBA00022679"/>
    </source>
</evidence>
<dbReference type="InterPro" id="IPR029063">
    <property type="entry name" value="SAM-dependent_MTases_sf"/>
</dbReference>
<gene>
    <name evidence="3" type="ORF">A2V49_03015</name>
</gene>
<accession>A0A1F4ULH8</accession>
<protein>
    <recommendedName>
        <fullName evidence="5">16S rRNA (Guanine(966)-N(2))-methyltransferase RsmD</fullName>
    </recommendedName>
</protein>
<evidence type="ECO:0000313" key="4">
    <source>
        <dbReference type="Proteomes" id="UP000178615"/>
    </source>
</evidence>
<sequence length="181" mass="20570">MIRIITGTVKNKHLKTPKIENFRAVQEIAKGSVFSIIGDGIKDSYCLDLFAGSGNMGLEALSRGANFCDFVDNNYEAKNAIQDNINNCNFKEKAEFHFKDSVKFTANIEKKYDFIFLDPFYEDVNHIFLLKNCEGIIKNDGLIIYFHGLNLDIGKLIKNTSFKVTDERKFGKSMFSILKKG</sequence>
<keyword evidence="1" id="KW-0489">Methyltransferase</keyword>
<evidence type="ECO:0008006" key="5">
    <source>
        <dbReference type="Google" id="ProtNLM"/>
    </source>
</evidence>
<organism evidence="3 4">
    <name type="scientific">candidate division WWE3 bacterium RBG_19FT_COMBO_34_6</name>
    <dbReference type="NCBI Taxonomy" id="1802612"/>
    <lineage>
        <taxon>Bacteria</taxon>
        <taxon>Katanobacteria</taxon>
    </lineage>
</organism>
<dbReference type="Gene3D" id="3.40.50.150">
    <property type="entry name" value="Vaccinia Virus protein VP39"/>
    <property type="match status" value="1"/>
</dbReference>
<dbReference type="GO" id="GO:0008168">
    <property type="term" value="F:methyltransferase activity"/>
    <property type="evidence" value="ECO:0007669"/>
    <property type="project" value="UniProtKB-KW"/>
</dbReference>
<dbReference type="PANTHER" id="PTHR43542:SF1">
    <property type="entry name" value="METHYLTRANSFERASE"/>
    <property type="match status" value="1"/>
</dbReference>
<reference evidence="3 4" key="1">
    <citation type="journal article" date="2016" name="Nat. Commun.">
        <title>Thousands of microbial genomes shed light on interconnected biogeochemical processes in an aquifer system.</title>
        <authorList>
            <person name="Anantharaman K."/>
            <person name="Brown C.T."/>
            <person name="Hug L.A."/>
            <person name="Sharon I."/>
            <person name="Castelle C.J."/>
            <person name="Probst A.J."/>
            <person name="Thomas B.C."/>
            <person name="Singh A."/>
            <person name="Wilkins M.J."/>
            <person name="Karaoz U."/>
            <person name="Brodie E.L."/>
            <person name="Williams K.H."/>
            <person name="Hubbard S.S."/>
            <person name="Banfield J.F."/>
        </authorList>
    </citation>
    <scope>NUCLEOTIDE SEQUENCE [LARGE SCALE GENOMIC DNA]</scope>
</reference>
<name>A0A1F4ULH8_UNCKA</name>
<dbReference type="InterPro" id="IPR004398">
    <property type="entry name" value="RNA_MeTrfase_RsmD"/>
</dbReference>
<dbReference type="GO" id="GO:0031167">
    <property type="term" value="P:rRNA methylation"/>
    <property type="evidence" value="ECO:0007669"/>
    <property type="project" value="InterPro"/>
</dbReference>
<dbReference type="PIRSF" id="PIRSF004553">
    <property type="entry name" value="CHP00095"/>
    <property type="match status" value="1"/>
</dbReference>
<dbReference type="AlphaFoldDB" id="A0A1F4ULH8"/>
<keyword evidence="2" id="KW-0808">Transferase</keyword>
<dbReference type="PANTHER" id="PTHR43542">
    <property type="entry name" value="METHYLTRANSFERASE"/>
    <property type="match status" value="1"/>
</dbReference>
<evidence type="ECO:0000256" key="1">
    <source>
        <dbReference type="ARBA" id="ARBA00022603"/>
    </source>
</evidence>
<dbReference type="Pfam" id="PF03602">
    <property type="entry name" value="Cons_hypoth95"/>
    <property type="match status" value="1"/>
</dbReference>
<dbReference type="EMBL" id="MEUV01000024">
    <property type="protein sequence ID" value="OGC45650.1"/>
    <property type="molecule type" value="Genomic_DNA"/>
</dbReference>
<comment type="caution">
    <text evidence="3">The sequence shown here is derived from an EMBL/GenBank/DDBJ whole genome shotgun (WGS) entry which is preliminary data.</text>
</comment>
<proteinExistence type="predicted"/>
<dbReference type="Proteomes" id="UP000178615">
    <property type="component" value="Unassembled WGS sequence"/>
</dbReference>
<evidence type="ECO:0000313" key="3">
    <source>
        <dbReference type="EMBL" id="OGC45650.1"/>
    </source>
</evidence>
<dbReference type="SUPFAM" id="SSF53335">
    <property type="entry name" value="S-adenosyl-L-methionine-dependent methyltransferases"/>
    <property type="match status" value="1"/>
</dbReference>